<reference evidence="1 2" key="1">
    <citation type="submission" date="2021-06" db="EMBL/GenBank/DDBJ databases">
        <title>Caerostris darwini draft genome.</title>
        <authorList>
            <person name="Kono N."/>
            <person name="Arakawa K."/>
        </authorList>
    </citation>
    <scope>NUCLEOTIDE SEQUENCE [LARGE SCALE GENOMIC DNA]</scope>
</reference>
<evidence type="ECO:0000313" key="2">
    <source>
        <dbReference type="Proteomes" id="UP001054837"/>
    </source>
</evidence>
<dbReference type="Proteomes" id="UP001054837">
    <property type="component" value="Unassembled WGS sequence"/>
</dbReference>
<accession>A0AAV4W8L3</accession>
<proteinExistence type="predicted"/>
<keyword evidence="2" id="KW-1185">Reference proteome</keyword>
<name>A0AAV4W8L3_9ARAC</name>
<organism evidence="1 2">
    <name type="scientific">Caerostris darwini</name>
    <dbReference type="NCBI Taxonomy" id="1538125"/>
    <lineage>
        <taxon>Eukaryota</taxon>
        <taxon>Metazoa</taxon>
        <taxon>Ecdysozoa</taxon>
        <taxon>Arthropoda</taxon>
        <taxon>Chelicerata</taxon>
        <taxon>Arachnida</taxon>
        <taxon>Araneae</taxon>
        <taxon>Araneomorphae</taxon>
        <taxon>Entelegynae</taxon>
        <taxon>Araneoidea</taxon>
        <taxon>Araneidae</taxon>
        <taxon>Caerostris</taxon>
    </lineage>
</organism>
<protein>
    <submittedName>
        <fullName evidence="1">Uncharacterized protein</fullName>
    </submittedName>
</protein>
<evidence type="ECO:0000313" key="1">
    <source>
        <dbReference type="EMBL" id="GIY79007.1"/>
    </source>
</evidence>
<dbReference type="EMBL" id="BPLQ01014304">
    <property type="protein sequence ID" value="GIY79007.1"/>
    <property type="molecule type" value="Genomic_DNA"/>
</dbReference>
<sequence>MIRNHTNFDVCMQTSSDAVDACIPGCLLDKFVQCLYHSTILLPPLTAIPYIMCMSADSPFVYCCLTAYTVYHTNEVHFNSQFCPAISRAEHLAAYYDVTGLGLLCNYQSLLCALPPLIVCCYTLYTYN</sequence>
<comment type="caution">
    <text evidence="1">The sequence shown here is derived from an EMBL/GenBank/DDBJ whole genome shotgun (WGS) entry which is preliminary data.</text>
</comment>
<dbReference type="AlphaFoldDB" id="A0AAV4W8L3"/>
<gene>
    <name evidence="1" type="ORF">CDAR_225241</name>
</gene>